<comment type="similarity">
    <text evidence="8">Belongs to the REI1 family.</text>
</comment>
<name>A0A915P3Z1_9BILA</name>
<evidence type="ECO:0000256" key="5">
    <source>
        <dbReference type="ARBA" id="ARBA00022737"/>
    </source>
</evidence>
<keyword evidence="2" id="KW-0963">Cytoplasm</keyword>
<dbReference type="InterPro" id="IPR022755">
    <property type="entry name" value="Znf_C2H2_jaz"/>
</dbReference>
<accession>A0A915P3Z1</accession>
<dbReference type="InterPro" id="IPR041661">
    <property type="entry name" value="ZN622/Rei1/Reh1_Znf-C2H2"/>
</dbReference>
<evidence type="ECO:0000256" key="7">
    <source>
        <dbReference type="ARBA" id="ARBA00022833"/>
    </source>
</evidence>
<proteinExistence type="inferred from homology"/>
<evidence type="ECO:0000256" key="3">
    <source>
        <dbReference type="ARBA" id="ARBA00022517"/>
    </source>
</evidence>
<dbReference type="InterPro" id="IPR036236">
    <property type="entry name" value="Znf_C2H2_sf"/>
</dbReference>
<keyword evidence="6" id="KW-0863">Zinc-finger</keyword>
<protein>
    <submittedName>
        <fullName evidence="11">C2H2-type domain-containing protein</fullName>
    </submittedName>
</protein>
<dbReference type="InterPro" id="IPR040025">
    <property type="entry name" value="Znf622/Rei1/Reh1"/>
</dbReference>
<keyword evidence="4" id="KW-0479">Metal-binding</keyword>
<dbReference type="AlphaFoldDB" id="A0A915P3Z1"/>
<evidence type="ECO:0000256" key="4">
    <source>
        <dbReference type="ARBA" id="ARBA00022723"/>
    </source>
</evidence>
<evidence type="ECO:0000313" key="10">
    <source>
        <dbReference type="Proteomes" id="UP000887560"/>
    </source>
</evidence>
<dbReference type="PANTHER" id="PTHR13182">
    <property type="entry name" value="ZINC FINGER PROTEIN 622"/>
    <property type="match status" value="1"/>
</dbReference>
<evidence type="ECO:0000259" key="9">
    <source>
        <dbReference type="PROSITE" id="PS00028"/>
    </source>
</evidence>
<dbReference type="GO" id="GO:0005737">
    <property type="term" value="C:cytoplasm"/>
    <property type="evidence" value="ECO:0007669"/>
    <property type="project" value="UniProtKB-SubCell"/>
</dbReference>
<reference evidence="11" key="1">
    <citation type="submission" date="2022-11" db="UniProtKB">
        <authorList>
            <consortium name="WormBaseParasite"/>
        </authorList>
    </citation>
    <scope>IDENTIFICATION</scope>
</reference>
<keyword evidence="7" id="KW-0862">Zinc</keyword>
<comment type="subcellular location">
    <subcellularLocation>
        <location evidence="1">Cytoplasm</location>
    </subcellularLocation>
</comment>
<dbReference type="GO" id="GO:0008270">
    <property type="term" value="F:zinc ion binding"/>
    <property type="evidence" value="ECO:0007669"/>
    <property type="project" value="UniProtKB-KW"/>
</dbReference>
<evidence type="ECO:0000313" key="11">
    <source>
        <dbReference type="WBParaSite" id="scf7180000423048.g10108"/>
    </source>
</evidence>
<keyword evidence="10" id="KW-1185">Reference proteome</keyword>
<dbReference type="InterPro" id="IPR003604">
    <property type="entry name" value="Matrin/U1-like-C_Znf_C2H2"/>
</dbReference>
<dbReference type="Pfam" id="PF12171">
    <property type="entry name" value="zf-C2H2_jaz"/>
    <property type="match status" value="1"/>
</dbReference>
<dbReference type="InterPro" id="IPR013087">
    <property type="entry name" value="Znf_C2H2_type"/>
</dbReference>
<evidence type="ECO:0000256" key="8">
    <source>
        <dbReference type="ARBA" id="ARBA00034126"/>
    </source>
</evidence>
<dbReference type="Pfam" id="PF12756">
    <property type="entry name" value="zf-C2H2_2"/>
    <property type="match status" value="1"/>
</dbReference>
<dbReference type="GO" id="GO:0030687">
    <property type="term" value="C:preribosome, large subunit precursor"/>
    <property type="evidence" value="ECO:0007669"/>
    <property type="project" value="TreeGrafter"/>
</dbReference>
<dbReference type="GO" id="GO:0042273">
    <property type="term" value="P:ribosomal large subunit biogenesis"/>
    <property type="evidence" value="ECO:0007669"/>
    <property type="project" value="TreeGrafter"/>
</dbReference>
<sequence length="479" mass="55222">LQLVDLAYSSSHSRDSEIIAAFDTAVDSKDLGLEERYQFSLRKMEFLEEMSGDISRLHQHIEKHLALEKTFDTPPQMTIFHGKRVPLFKETLHQQLVDQKHLKEEEPPEKLMAEIDGYFRSGTGLTCLACRLVFADAINQKQHYTSDWHRYNLKRHVSFDVANLAPISETTFLEKSRQVAQDCEKFKSSHKEIFCSHCHKKFQSSKALENHFNSKKHKENILKSDSNVIEKQKPMEYEVSPHKNIEEDKNLQKEDDLNENNGIPIGDCLFCSSSLRDFDSCMEHMSKEHGFLIPDFDYCSDVLGLIKYLGLKIGAGKTCIRCNSYRFRDLDAVQKHMRDKNHCNFRIDDTELVEFVDFYDYSIEESDDMSTLVNVMKEVFESCSADDDASFITIPTGSSIGHRSLMRYFKQSLRPNNVGIKTSTNRAHANFSLKQIGLLAVKLAKDTNRITNRVVQKYQLKKGLANNRIFVSAGRKDQM</sequence>
<dbReference type="SMART" id="SM00451">
    <property type="entry name" value="ZnF_U1"/>
    <property type="match status" value="2"/>
</dbReference>
<feature type="domain" description="C2H2-type" evidence="9">
    <location>
        <begin position="195"/>
        <end position="217"/>
    </location>
</feature>
<dbReference type="Gene3D" id="3.30.160.60">
    <property type="entry name" value="Classic Zinc Finger"/>
    <property type="match status" value="1"/>
</dbReference>
<dbReference type="PROSITE" id="PS00028">
    <property type="entry name" value="ZINC_FINGER_C2H2_1"/>
    <property type="match status" value="1"/>
</dbReference>
<dbReference type="GO" id="GO:0003676">
    <property type="term" value="F:nucleic acid binding"/>
    <property type="evidence" value="ECO:0007669"/>
    <property type="project" value="InterPro"/>
</dbReference>
<dbReference type="SUPFAM" id="SSF57667">
    <property type="entry name" value="beta-beta-alpha zinc fingers"/>
    <property type="match status" value="3"/>
</dbReference>
<dbReference type="PANTHER" id="PTHR13182:SF8">
    <property type="entry name" value="CYTOPLASMIC 60S SUBUNIT BIOGENESIS FACTOR ZNF622"/>
    <property type="match status" value="1"/>
</dbReference>
<evidence type="ECO:0000256" key="2">
    <source>
        <dbReference type="ARBA" id="ARBA00022490"/>
    </source>
</evidence>
<dbReference type="Proteomes" id="UP000887560">
    <property type="component" value="Unplaced"/>
</dbReference>
<dbReference type="WBParaSite" id="scf7180000423048.g10108">
    <property type="protein sequence ID" value="scf7180000423048.g10108"/>
    <property type="gene ID" value="scf7180000423048.g10108"/>
</dbReference>
<keyword evidence="5" id="KW-0677">Repeat</keyword>
<evidence type="ECO:0000256" key="6">
    <source>
        <dbReference type="ARBA" id="ARBA00022771"/>
    </source>
</evidence>
<organism evidence="10 11">
    <name type="scientific">Meloidogyne floridensis</name>
    <dbReference type="NCBI Taxonomy" id="298350"/>
    <lineage>
        <taxon>Eukaryota</taxon>
        <taxon>Metazoa</taxon>
        <taxon>Ecdysozoa</taxon>
        <taxon>Nematoda</taxon>
        <taxon>Chromadorea</taxon>
        <taxon>Rhabditida</taxon>
        <taxon>Tylenchina</taxon>
        <taxon>Tylenchomorpha</taxon>
        <taxon>Tylenchoidea</taxon>
        <taxon>Meloidogynidae</taxon>
        <taxon>Meloidogyninae</taxon>
        <taxon>Meloidogyne</taxon>
    </lineage>
</organism>
<keyword evidence="3" id="KW-0690">Ribosome biogenesis</keyword>
<dbReference type="SMART" id="SM00355">
    <property type="entry name" value="ZnF_C2H2"/>
    <property type="match status" value="4"/>
</dbReference>
<evidence type="ECO:0000256" key="1">
    <source>
        <dbReference type="ARBA" id="ARBA00004496"/>
    </source>
</evidence>